<protein>
    <submittedName>
        <fullName evidence="5">Metalloregulator ArsR/SmtB family transcription factor</fullName>
    </submittedName>
</protein>
<dbReference type="SUPFAM" id="SSF46785">
    <property type="entry name" value="Winged helix' DNA-binding domain"/>
    <property type="match status" value="1"/>
</dbReference>
<dbReference type="PROSITE" id="PS50987">
    <property type="entry name" value="HTH_ARSR_2"/>
    <property type="match status" value="1"/>
</dbReference>
<dbReference type="NCBIfam" id="NF033788">
    <property type="entry name" value="HTH_metalloreg"/>
    <property type="match status" value="1"/>
</dbReference>
<evidence type="ECO:0000256" key="1">
    <source>
        <dbReference type="ARBA" id="ARBA00023015"/>
    </source>
</evidence>
<evidence type="ECO:0000313" key="5">
    <source>
        <dbReference type="EMBL" id="HIQ61076.1"/>
    </source>
</evidence>
<dbReference type="InterPro" id="IPR036388">
    <property type="entry name" value="WH-like_DNA-bd_sf"/>
</dbReference>
<reference evidence="5" key="2">
    <citation type="journal article" date="2021" name="PeerJ">
        <title>Extensive microbial diversity within the chicken gut microbiome revealed by metagenomics and culture.</title>
        <authorList>
            <person name="Gilroy R."/>
            <person name="Ravi A."/>
            <person name="Getino M."/>
            <person name="Pursley I."/>
            <person name="Horton D.L."/>
            <person name="Alikhan N.F."/>
            <person name="Baker D."/>
            <person name="Gharbi K."/>
            <person name="Hall N."/>
            <person name="Watson M."/>
            <person name="Adriaenssens E.M."/>
            <person name="Foster-Nyarko E."/>
            <person name="Jarju S."/>
            <person name="Secka A."/>
            <person name="Antonio M."/>
            <person name="Oren A."/>
            <person name="Chaudhuri R.R."/>
            <person name="La Ragione R."/>
            <person name="Hildebrand F."/>
            <person name="Pallen M.J."/>
        </authorList>
    </citation>
    <scope>NUCLEOTIDE SEQUENCE</scope>
    <source>
        <strain evidence="5">ChiGjej2B2-12916</strain>
    </source>
</reference>
<dbReference type="InterPro" id="IPR001845">
    <property type="entry name" value="HTH_ArsR_DNA-bd_dom"/>
</dbReference>
<comment type="caution">
    <text evidence="5">The sequence shown here is derived from an EMBL/GenBank/DDBJ whole genome shotgun (WGS) entry which is preliminary data.</text>
</comment>
<keyword evidence="3" id="KW-0804">Transcription</keyword>
<evidence type="ECO:0000256" key="3">
    <source>
        <dbReference type="ARBA" id="ARBA00023163"/>
    </source>
</evidence>
<organism evidence="5 6">
    <name type="scientific">Candidatus Enterenecus faecium</name>
    <dbReference type="NCBI Taxonomy" id="2840780"/>
    <lineage>
        <taxon>Bacteria</taxon>
        <taxon>Bacillati</taxon>
        <taxon>Bacillota</taxon>
        <taxon>Clostridia</taxon>
        <taxon>Eubacteriales</taxon>
        <taxon>Candidatus Enterenecus</taxon>
    </lineage>
</organism>
<gene>
    <name evidence="5" type="ORF">IAD31_05715</name>
</gene>
<dbReference type="PANTHER" id="PTHR33154">
    <property type="entry name" value="TRANSCRIPTIONAL REGULATOR, ARSR FAMILY"/>
    <property type="match status" value="1"/>
</dbReference>
<reference evidence="5" key="1">
    <citation type="submission" date="2020-10" db="EMBL/GenBank/DDBJ databases">
        <authorList>
            <person name="Gilroy R."/>
        </authorList>
    </citation>
    <scope>NUCLEOTIDE SEQUENCE</scope>
    <source>
        <strain evidence="5">ChiGjej2B2-12916</strain>
    </source>
</reference>
<keyword evidence="1" id="KW-0805">Transcription regulation</keyword>
<dbReference type="Pfam" id="PF01022">
    <property type="entry name" value="HTH_5"/>
    <property type="match status" value="1"/>
</dbReference>
<dbReference type="InterPro" id="IPR051081">
    <property type="entry name" value="HTH_MetalResp_TranReg"/>
</dbReference>
<keyword evidence="2" id="KW-0238">DNA-binding</keyword>
<sequence>MTETEAIGLFKCLADKSRLQILKSLAVEDMYVERLAQRLGLTAATVSFHLKKLAQAGAVSSYKSQYYTMYALNRDLFDTTILDIVQEESEEADLQAQRDEAYRQHVLDSFFQDGRLKTIPAQRKKKRIVLQALVEQFEPQHIYPEPEVNAILARYHDDVCTLRRDLVGEGLLERNAQGYWRTQDRE</sequence>
<evidence type="ECO:0000256" key="2">
    <source>
        <dbReference type="ARBA" id="ARBA00023125"/>
    </source>
</evidence>
<dbReference type="InterPro" id="IPR036390">
    <property type="entry name" value="WH_DNA-bd_sf"/>
</dbReference>
<dbReference type="AlphaFoldDB" id="A0A9D0YRT6"/>
<proteinExistence type="predicted"/>
<dbReference type="SMART" id="SM00418">
    <property type="entry name" value="HTH_ARSR"/>
    <property type="match status" value="1"/>
</dbReference>
<evidence type="ECO:0000259" key="4">
    <source>
        <dbReference type="PROSITE" id="PS50987"/>
    </source>
</evidence>
<dbReference type="Pfam" id="PF09860">
    <property type="entry name" value="DUF2087"/>
    <property type="match status" value="1"/>
</dbReference>
<dbReference type="CDD" id="cd00090">
    <property type="entry name" value="HTH_ARSR"/>
    <property type="match status" value="1"/>
</dbReference>
<accession>A0A9D0YRT6</accession>
<dbReference type="GO" id="GO:0003700">
    <property type="term" value="F:DNA-binding transcription factor activity"/>
    <property type="evidence" value="ECO:0007669"/>
    <property type="project" value="InterPro"/>
</dbReference>
<dbReference type="PANTHER" id="PTHR33154:SF35">
    <property type="entry name" value="TRANSCRIPTIONAL REGULATOR, ARSR FAMILY"/>
    <property type="match status" value="1"/>
</dbReference>
<dbReference type="InterPro" id="IPR018656">
    <property type="entry name" value="DUF2087"/>
</dbReference>
<dbReference type="InterPro" id="IPR011991">
    <property type="entry name" value="ArsR-like_HTH"/>
</dbReference>
<evidence type="ECO:0000313" key="6">
    <source>
        <dbReference type="Proteomes" id="UP000886879"/>
    </source>
</evidence>
<name>A0A9D0YRT6_9FIRM</name>
<dbReference type="Proteomes" id="UP000886879">
    <property type="component" value="Unassembled WGS sequence"/>
</dbReference>
<feature type="domain" description="HTH arsR-type" evidence="4">
    <location>
        <begin position="1"/>
        <end position="92"/>
    </location>
</feature>
<dbReference type="Gene3D" id="1.10.10.10">
    <property type="entry name" value="Winged helix-like DNA-binding domain superfamily/Winged helix DNA-binding domain"/>
    <property type="match status" value="1"/>
</dbReference>
<dbReference type="PRINTS" id="PR00778">
    <property type="entry name" value="HTHARSR"/>
</dbReference>
<dbReference type="EMBL" id="DVFO01000055">
    <property type="protein sequence ID" value="HIQ61076.1"/>
    <property type="molecule type" value="Genomic_DNA"/>
</dbReference>
<dbReference type="GO" id="GO:0003677">
    <property type="term" value="F:DNA binding"/>
    <property type="evidence" value="ECO:0007669"/>
    <property type="project" value="UniProtKB-KW"/>
</dbReference>